<dbReference type="AlphaFoldDB" id="A0A9P6PWY0"/>
<comment type="caution">
    <text evidence="2">The sequence shown here is derived from an EMBL/GenBank/DDBJ whole genome shotgun (WGS) entry which is preliminary data.</text>
</comment>
<gene>
    <name evidence="2" type="ORF">DFQ27_006985</name>
</gene>
<evidence type="ECO:0000313" key="3">
    <source>
        <dbReference type="Proteomes" id="UP000807716"/>
    </source>
</evidence>
<dbReference type="Proteomes" id="UP000807716">
    <property type="component" value="Unassembled WGS sequence"/>
</dbReference>
<feature type="chain" id="PRO_5040462785" evidence="1">
    <location>
        <begin position="23"/>
        <end position="322"/>
    </location>
</feature>
<keyword evidence="1" id="KW-0732">Signal</keyword>
<protein>
    <submittedName>
        <fullName evidence="2">Uncharacterized protein</fullName>
    </submittedName>
</protein>
<feature type="signal peptide" evidence="1">
    <location>
        <begin position="1"/>
        <end position="22"/>
    </location>
</feature>
<accession>A0A9P6PWY0</accession>
<keyword evidence="3" id="KW-1185">Reference proteome</keyword>
<proteinExistence type="predicted"/>
<reference evidence="2" key="1">
    <citation type="journal article" date="2020" name="Fungal Divers.">
        <title>Resolving the Mortierellaceae phylogeny through synthesis of multi-gene phylogenetics and phylogenomics.</title>
        <authorList>
            <person name="Vandepol N."/>
            <person name="Liber J."/>
            <person name="Desiro A."/>
            <person name="Na H."/>
            <person name="Kennedy M."/>
            <person name="Barry K."/>
            <person name="Grigoriev I.V."/>
            <person name="Miller A.N."/>
            <person name="O'Donnell K."/>
            <person name="Stajich J.E."/>
            <person name="Bonito G."/>
        </authorList>
    </citation>
    <scope>NUCLEOTIDE SEQUENCE</scope>
    <source>
        <strain evidence="2">BC1065</strain>
    </source>
</reference>
<evidence type="ECO:0000313" key="2">
    <source>
        <dbReference type="EMBL" id="KAG0254231.1"/>
    </source>
</evidence>
<organism evidence="2 3">
    <name type="scientific">Actinomortierella ambigua</name>
    <dbReference type="NCBI Taxonomy" id="1343610"/>
    <lineage>
        <taxon>Eukaryota</taxon>
        <taxon>Fungi</taxon>
        <taxon>Fungi incertae sedis</taxon>
        <taxon>Mucoromycota</taxon>
        <taxon>Mortierellomycotina</taxon>
        <taxon>Mortierellomycetes</taxon>
        <taxon>Mortierellales</taxon>
        <taxon>Mortierellaceae</taxon>
        <taxon>Actinomortierella</taxon>
    </lineage>
</organism>
<evidence type="ECO:0000256" key="1">
    <source>
        <dbReference type="SAM" id="SignalP"/>
    </source>
</evidence>
<name>A0A9P6PWY0_9FUNG</name>
<sequence>MLIKGVFSALALCSTWVLTASGLPEDLQFQSLGLSYMQDVNKAYVALFKGNMDLAASLYSQAQREHASLQPEIIRMLDAYDTIVGLDLGIYRPRTGLDAAYASFSAASRMFASGKMVGARKLFLNGARVLYPGRSDQVLVNLAENKCSYLPWTVARPILDGNTARSNEAMHKRDTPAILNKAAEILAQVGQGFKELAGKGDKNGSHWFWVWVERIGEVFDDKSFDDVKMQTYIKDRQQECTFSSSGFPVNVFSPLDVFGIGLLDGLGNNDVQSALKASLDTVYSAFAEFYFNVPKAAWEDSCAQKFYTMPYLDAPCYFTKLA</sequence>
<dbReference type="EMBL" id="JAAAJB010000530">
    <property type="protein sequence ID" value="KAG0254231.1"/>
    <property type="molecule type" value="Genomic_DNA"/>
</dbReference>